<keyword evidence="2" id="KW-1185">Reference proteome</keyword>
<proteinExistence type="predicted"/>
<dbReference type="EMBL" id="JBHSAP010000018">
    <property type="protein sequence ID" value="MFC4077839.1"/>
    <property type="molecule type" value="Genomic_DNA"/>
</dbReference>
<reference evidence="2" key="1">
    <citation type="journal article" date="2019" name="Int. J. Syst. Evol. Microbiol.">
        <title>The Global Catalogue of Microorganisms (GCM) 10K type strain sequencing project: providing services to taxonomists for standard genome sequencing and annotation.</title>
        <authorList>
            <consortium name="The Broad Institute Genomics Platform"/>
            <consortium name="The Broad Institute Genome Sequencing Center for Infectious Disease"/>
            <person name="Wu L."/>
            <person name="Ma J."/>
        </authorList>
    </citation>
    <scope>NUCLEOTIDE SEQUENCE [LARGE SCALE GENOMIC DNA]</scope>
    <source>
        <strain evidence="2">IBRC-M 10813</strain>
    </source>
</reference>
<evidence type="ECO:0000313" key="2">
    <source>
        <dbReference type="Proteomes" id="UP001595843"/>
    </source>
</evidence>
<comment type="caution">
    <text evidence="1">The sequence shown here is derived from an EMBL/GenBank/DDBJ whole genome shotgun (WGS) entry which is preliminary data.</text>
</comment>
<organism evidence="1 2">
    <name type="scientific">Salinithrix halophila</name>
    <dbReference type="NCBI Taxonomy" id="1485204"/>
    <lineage>
        <taxon>Bacteria</taxon>
        <taxon>Bacillati</taxon>
        <taxon>Bacillota</taxon>
        <taxon>Bacilli</taxon>
        <taxon>Bacillales</taxon>
        <taxon>Thermoactinomycetaceae</taxon>
        <taxon>Salinithrix</taxon>
    </lineage>
</organism>
<evidence type="ECO:0008006" key="3">
    <source>
        <dbReference type="Google" id="ProtNLM"/>
    </source>
</evidence>
<protein>
    <recommendedName>
        <fullName evidence="3">WYL domain-containing protein</fullName>
    </recommendedName>
</protein>
<name>A0ABV8JGW1_9BACL</name>
<dbReference type="Proteomes" id="UP001595843">
    <property type="component" value="Unassembled WGS sequence"/>
</dbReference>
<gene>
    <name evidence="1" type="ORF">ACFOUO_13630</name>
</gene>
<sequence>MRNQVIVRAARCGGMVRIIYMDDRGEITRRCVRILSLDDGGVRAWCRERKAFRRFRWSGVLAAEPVNLGT</sequence>
<dbReference type="RefSeq" id="WP_380705679.1">
    <property type="nucleotide sequence ID" value="NZ_JBHSAP010000018.1"/>
</dbReference>
<evidence type="ECO:0000313" key="1">
    <source>
        <dbReference type="EMBL" id="MFC4077839.1"/>
    </source>
</evidence>
<accession>A0ABV8JGW1</accession>